<sequence length="982" mass="111940">MRNYIYSLCCLFFSCTLLAQPKLTPELYQDSLAQLTTLKEQQAVLMRYYQKSFAQAEPILPFWRNSSFQEAADWALVNLAFAYVSMEGKEIKGKKRYLTELKAFVLEQERWAEQEAAASLPYYYFADYYLGYLENRPVLEQKERLEKALNWLEKNPDRYSEKLKFSLYKEGAYFHFGLSNEAEISLKWAKQLAKLEQPNARFVAYSLMAQIYRKKGNFERTLEALAALDGEPLPAGVQAKNLASKGICYYELGQNEQALPLLKKASQLFTELGQKNSFFALEATAYLALLDEESSSNIQLTKLLLSYGGHAQFPLLKAHIHQLKKDKNIQGLEDLANNLAQARKQGAVFRELAKNQEVYIALGQAALSLNRADLAKPYFEEAIRFQTAGLGQKEGLAQLKGQEGLAILWGIYQTQKISSAPLLEQYHSCQMAISLAKELEKQLGSKGGKAALKAQTEKVYEAFIKTAMALDQAEKNPIYIQQAFIEIELAKGSWLLSSLRNKEAQQLGKISAELLAEERSLRQDISYYQAQFSRAKRKIDSLKAQKIQAVLFQKRQALDELLSQLAQKYPSYTKWQEELKQLDIKQLKEKLKTEKYSLLTYFMGPQNSYCFLLENEEIKLFNLGPTTNLREQLQDFQQLVQQPRESLKPFKNKFIRLAHKLYQQLIPQRPKYDLLISPHAELSQLAFSCLLPKAEEKPFSRLDYLIRSYAISYLYAANFYLQPAKKTSAKGFLAMAPSYQGQGQAIDRQALDWSQARKQLQPLAGATAELDFLETHFKGQFLRQEQANEQAFRQLAPQAQFIHLAMHAITDPMAPSYSALFFSKTQDSLQDDLLLAYELPSLQLAADLVVLSACQTAAGRYQIGEGAQSLGLGFRYAGAASTLSTLWEVNDESSRLLMELFYSYLQTGQRKDKALQAAQIRYLELVDQNEVAAQPFFWAAWWLSGNSNALELPQKTNYGPFVWAAVFALFLVFGWLIYQAKK</sequence>
<evidence type="ECO:0000313" key="5">
    <source>
        <dbReference type="Proteomes" id="UP000005113"/>
    </source>
</evidence>
<keyword evidence="2" id="KW-0732">Signal</keyword>
<feature type="domain" description="CHAT" evidence="3">
    <location>
        <begin position="657"/>
        <end position="946"/>
    </location>
</feature>
<dbReference type="AlphaFoldDB" id="J0XY32"/>
<dbReference type="HOGENOM" id="CLU_002404_2_0_10"/>
<keyword evidence="1" id="KW-0812">Transmembrane</keyword>
<dbReference type="EMBL" id="JH719942">
    <property type="protein sequence ID" value="EJF54036.1"/>
    <property type="molecule type" value="Genomic_DNA"/>
</dbReference>
<dbReference type="RefSeq" id="WP_002659718.1">
    <property type="nucleotide sequence ID" value="NZ_JH719942.1"/>
</dbReference>
<dbReference type="InterPro" id="IPR019734">
    <property type="entry name" value="TPR_rpt"/>
</dbReference>
<dbReference type="Pfam" id="PF12770">
    <property type="entry name" value="CHAT"/>
    <property type="match status" value="1"/>
</dbReference>
<proteinExistence type="predicted"/>
<gene>
    <name evidence="4" type="ORF">SapgrDRAFT_2370</name>
</gene>
<dbReference type="Gene3D" id="1.25.40.10">
    <property type="entry name" value="Tetratricopeptide repeat domain"/>
    <property type="match status" value="1"/>
</dbReference>
<feature type="transmembrane region" description="Helical" evidence="1">
    <location>
        <begin position="958"/>
        <end position="978"/>
    </location>
</feature>
<feature type="chain" id="PRO_5003741700" description="CHAT domain-containing protein" evidence="2">
    <location>
        <begin position="20"/>
        <end position="982"/>
    </location>
</feature>
<reference evidence="5" key="1">
    <citation type="journal article" date="2012" name="Stand. Genomic Sci.">
        <title>Permanent draft genome sequence of the gliding predator Saprospira grandis strain Sa g1 (= HR1).</title>
        <authorList>
            <person name="Mavromatis K."/>
            <person name="Chertkov O."/>
            <person name="Lapidus A."/>
            <person name="Nolan M."/>
            <person name="Lucas S."/>
            <person name="Tice H."/>
            <person name="Del Rio T.G."/>
            <person name="Cheng J.F."/>
            <person name="Han C."/>
            <person name="Tapia R."/>
            <person name="Bruce D."/>
            <person name="Goodwin L.A."/>
            <person name="Pitluck S."/>
            <person name="Huntemann M."/>
            <person name="Liolios K."/>
            <person name="Pagani I."/>
            <person name="Ivanova N."/>
            <person name="Mikhailova N."/>
            <person name="Pati A."/>
            <person name="Chen A."/>
            <person name="Palaniappan K."/>
            <person name="Land M."/>
            <person name="Brambilla E.M."/>
            <person name="Rohde M."/>
            <person name="Spring S."/>
            <person name="Goker M."/>
            <person name="Detter J.C."/>
            <person name="Bristow J."/>
            <person name="Eisen J.A."/>
            <person name="Markowitz V."/>
            <person name="Hugenholtz P."/>
            <person name="Kyrpides N.C."/>
            <person name="Klenk H.P."/>
            <person name="Woyke T."/>
        </authorList>
    </citation>
    <scope>NUCLEOTIDE SEQUENCE [LARGE SCALE GENOMIC DNA]</scope>
    <source>
        <strain evidence="5">DSM 2844</strain>
    </source>
</reference>
<dbReference type="SUPFAM" id="SSF48452">
    <property type="entry name" value="TPR-like"/>
    <property type="match status" value="1"/>
</dbReference>
<keyword evidence="1" id="KW-1133">Transmembrane helix</keyword>
<evidence type="ECO:0000259" key="3">
    <source>
        <dbReference type="Pfam" id="PF12770"/>
    </source>
</evidence>
<dbReference type="PANTHER" id="PTHR10098">
    <property type="entry name" value="RAPSYN-RELATED"/>
    <property type="match status" value="1"/>
</dbReference>
<dbReference type="InterPro" id="IPR024983">
    <property type="entry name" value="CHAT_dom"/>
</dbReference>
<organism evidence="4 5">
    <name type="scientific">Saprospira grandis DSM 2844</name>
    <dbReference type="NCBI Taxonomy" id="694433"/>
    <lineage>
        <taxon>Bacteria</taxon>
        <taxon>Pseudomonadati</taxon>
        <taxon>Bacteroidota</taxon>
        <taxon>Saprospiria</taxon>
        <taxon>Saprospirales</taxon>
        <taxon>Saprospiraceae</taxon>
        <taxon>Saprospira</taxon>
    </lineage>
</organism>
<accession>J0XY32</accession>
<name>J0XY32_9BACT</name>
<feature type="signal peptide" evidence="2">
    <location>
        <begin position="1"/>
        <end position="19"/>
    </location>
</feature>
<dbReference type="PROSITE" id="PS51257">
    <property type="entry name" value="PROKAR_LIPOPROTEIN"/>
    <property type="match status" value="1"/>
</dbReference>
<evidence type="ECO:0000313" key="4">
    <source>
        <dbReference type="EMBL" id="EJF54036.1"/>
    </source>
</evidence>
<evidence type="ECO:0000256" key="2">
    <source>
        <dbReference type="SAM" id="SignalP"/>
    </source>
</evidence>
<protein>
    <recommendedName>
        <fullName evidence="3">CHAT domain-containing protein</fullName>
    </recommendedName>
</protein>
<dbReference type="Proteomes" id="UP000005113">
    <property type="component" value="Unassembled WGS sequence"/>
</dbReference>
<dbReference type="OrthoDB" id="9771112at2"/>
<dbReference type="PANTHER" id="PTHR10098:SF108">
    <property type="entry name" value="TETRATRICOPEPTIDE REPEAT PROTEIN 28"/>
    <property type="match status" value="1"/>
</dbReference>
<dbReference type="InterPro" id="IPR011990">
    <property type="entry name" value="TPR-like_helical_dom_sf"/>
</dbReference>
<evidence type="ECO:0000256" key="1">
    <source>
        <dbReference type="SAM" id="Phobius"/>
    </source>
</evidence>
<dbReference type="Pfam" id="PF13181">
    <property type="entry name" value="TPR_8"/>
    <property type="match status" value="1"/>
</dbReference>
<keyword evidence="1" id="KW-0472">Membrane</keyword>